<evidence type="ECO:0000313" key="2">
    <source>
        <dbReference type="Proteomes" id="UP000092445"/>
    </source>
</evidence>
<dbReference type="AlphaFoldDB" id="A0A1A9Z7C3"/>
<keyword evidence="2" id="KW-1185">Reference proteome</keyword>
<sequence length="119" mass="14009">MKKLFLTISANTIENSVCLITRRLVSALFERLRFNEATTNVWECKERDCKSPLRPPPITAKKNLVMYMPFKITHFNNYKNKIIFVYSEQKDLINLLIAELVGTYDRHVNVSQMREKVLN</sequence>
<dbReference type="VEuPathDB" id="VectorBase:GPAI006125"/>
<reference evidence="1" key="2">
    <citation type="submission" date="2020-05" db="UniProtKB">
        <authorList>
            <consortium name="EnsemblMetazoa"/>
        </authorList>
    </citation>
    <scope>IDENTIFICATION</scope>
    <source>
        <strain evidence="1">IAEA</strain>
    </source>
</reference>
<dbReference type="Proteomes" id="UP000092445">
    <property type="component" value="Unassembled WGS sequence"/>
</dbReference>
<dbReference type="EnsemblMetazoa" id="GPAI006125-RA">
    <property type="protein sequence ID" value="GPAI006125-PA"/>
    <property type="gene ID" value="GPAI006125"/>
</dbReference>
<accession>A0A1A9Z7C3</accession>
<name>A0A1A9Z7C3_GLOPL</name>
<evidence type="ECO:0000313" key="1">
    <source>
        <dbReference type="EnsemblMetazoa" id="GPAI006125-PA"/>
    </source>
</evidence>
<reference evidence="2" key="1">
    <citation type="submission" date="2014-03" db="EMBL/GenBank/DDBJ databases">
        <authorList>
            <person name="Aksoy S."/>
            <person name="Warren W."/>
            <person name="Wilson R.K."/>
        </authorList>
    </citation>
    <scope>NUCLEOTIDE SEQUENCE [LARGE SCALE GENOMIC DNA]</scope>
    <source>
        <strain evidence="2">IAEA</strain>
    </source>
</reference>
<organism evidence="1 2">
    <name type="scientific">Glossina pallidipes</name>
    <name type="common">Tsetse fly</name>
    <dbReference type="NCBI Taxonomy" id="7398"/>
    <lineage>
        <taxon>Eukaryota</taxon>
        <taxon>Metazoa</taxon>
        <taxon>Ecdysozoa</taxon>
        <taxon>Arthropoda</taxon>
        <taxon>Hexapoda</taxon>
        <taxon>Insecta</taxon>
        <taxon>Pterygota</taxon>
        <taxon>Neoptera</taxon>
        <taxon>Endopterygota</taxon>
        <taxon>Diptera</taxon>
        <taxon>Brachycera</taxon>
        <taxon>Muscomorpha</taxon>
        <taxon>Hippoboscoidea</taxon>
        <taxon>Glossinidae</taxon>
        <taxon>Glossina</taxon>
    </lineage>
</organism>
<proteinExistence type="predicted"/>
<protein>
    <submittedName>
        <fullName evidence="1">Uncharacterized protein</fullName>
    </submittedName>
</protein>